<feature type="transmembrane region" description="Helical" evidence="1">
    <location>
        <begin position="171"/>
        <end position="193"/>
    </location>
</feature>
<dbReference type="Pfam" id="PF13386">
    <property type="entry name" value="DsbD_2"/>
    <property type="match status" value="1"/>
</dbReference>
<sequence length="246" mass="26577">MGAADVTIWLALWAGFISFISPCTLPLFPAYLSYITGVGVKDLQGNQTKEVRMKVLTHSLFFLAGVSTVFIGLGLGASYAGQFVNSFLRGDSGLLLQRISGVFVIIMGLYIAGWLNIKLLAKDKRLRFTKKPAGYAGTTLVGIGFAAGWTPCIGPIFASILMLAASQPSSGLWYTSFYVVGFSVPFLALGFFAGSTKWIIKYSNIIMKIGGVLLIIIGVLLYTGELTRLSIYLLRLVEGTWFANLG</sequence>
<keyword evidence="1" id="KW-0472">Membrane</keyword>
<name>A0A1I2E388_9BACI</name>
<evidence type="ECO:0000313" key="4">
    <source>
        <dbReference type="Proteomes" id="UP000199516"/>
    </source>
</evidence>
<dbReference type="OrthoDB" id="9803065at2"/>
<evidence type="ECO:0000313" key="3">
    <source>
        <dbReference type="EMBL" id="SFE87103.1"/>
    </source>
</evidence>
<feature type="transmembrane region" description="Helical" evidence="1">
    <location>
        <begin position="205"/>
        <end position="224"/>
    </location>
</feature>
<accession>A0A1I2E388</accession>
<keyword evidence="1" id="KW-1133">Transmembrane helix</keyword>
<dbReference type="PANTHER" id="PTHR31272">
    <property type="entry name" value="CYTOCHROME C-TYPE BIOGENESIS PROTEIN HI_1454-RELATED"/>
    <property type="match status" value="1"/>
</dbReference>
<dbReference type="InterPro" id="IPR039447">
    <property type="entry name" value="UreH-like_TM_dom"/>
</dbReference>
<feature type="transmembrane region" description="Helical" evidence="1">
    <location>
        <begin position="55"/>
        <end position="79"/>
    </location>
</feature>
<feature type="transmembrane region" description="Helical" evidence="1">
    <location>
        <begin position="99"/>
        <end position="121"/>
    </location>
</feature>
<dbReference type="PANTHER" id="PTHR31272:SF4">
    <property type="entry name" value="CYTOCHROME C-TYPE BIOGENESIS PROTEIN HI_1454-RELATED"/>
    <property type="match status" value="1"/>
</dbReference>
<gene>
    <name evidence="3" type="ORF">SAMN05192532_10563</name>
</gene>
<keyword evidence="1" id="KW-0812">Transmembrane</keyword>
<keyword evidence="4" id="KW-1185">Reference proteome</keyword>
<dbReference type="STRING" id="930128.SAMN05192532_10563"/>
<dbReference type="RefSeq" id="WP_091661960.1">
    <property type="nucleotide sequence ID" value="NZ_FONT01000005.1"/>
</dbReference>
<organism evidence="3 4">
    <name type="scientific">Alteribacillus iranensis</name>
    <dbReference type="NCBI Taxonomy" id="930128"/>
    <lineage>
        <taxon>Bacteria</taxon>
        <taxon>Bacillati</taxon>
        <taxon>Bacillota</taxon>
        <taxon>Bacilli</taxon>
        <taxon>Bacillales</taxon>
        <taxon>Bacillaceae</taxon>
        <taxon>Alteribacillus</taxon>
    </lineage>
</organism>
<reference evidence="3 4" key="1">
    <citation type="submission" date="2016-10" db="EMBL/GenBank/DDBJ databases">
        <authorList>
            <person name="de Groot N.N."/>
        </authorList>
    </citation>
    <scope>NUCLEOTIDE SEQUENCE [LARGE SCALE GENOMIC DNA]</scope>
    <source>
        <strain evidence="3 4">DSM 23995</strain>
    </source>
</reference>
<evidence type="ECO:0000256" key="1">
    <source>
        <dbReference type="SAM" id="Phobius"/>
    </source>
</evidence>
<feature type="transmembrane region" description="Helical" evidence="1">
    <location>
        <begin position="133"/>
        <end position="165"/>
    </location>
</feature>
<dbReference type="EMBL" id="FONT01000005">
    <property type="protein sequence ID" value="SFE87103.1"/>
    <property type="molecule type" value="Genomic_DNA"/>
</dbReference>
<feature type="transmembrane region" description="Helical" evidence="1">
    <location>
        <begin position="6"/>
        <end position="34"/>
    </location>
</feature>
<protein>
    <submittedName>
        <fullName evidence="3">Cytochrome c-type biogenesis protein</fullName>
    </submittedName>
</protein>
<dbReference type="InterPro" id="IPR051790">
    <property type="entry name" value="Cytochrome_c-biogenesis_DsbD"/>
</dbReference>
<feature type="domain" description="Urease accessory protein UreH-like transmembrane" evidence="2">
    <location>
        <begin position="54"/>
        <end position="220"/>
    </location>
</feature>
<proteinExistence type="predicted"/>
<dbReference type="AlphaFoldDB" id="A0A1I2E388"/>
<dbReference type="Proteomes" id="UP000199516">
    <property type="component" value="Unassembled WGS sequence"/>
</dbReference>
<evidence type="ECO:0000259" key="2">
    <source>
        <dbReference type="Pfam" id="PF13386"/>
    </source>
</evidence>